<evidence type="ECO:0000313" key="6">
    <source>
        <dbReference type="EMBL" id="SCU77566.1"/>
    </source>
</evidence>
<dbReference type="Proteomes" id="UP000191024">
    <property type="component" value="Chromosome A"/>
</dbReference>
<dbReference type="InterPro" id="IPR011993">
    <property type="entry name" value="PH-like_dom_sf"/>
</dbReference>
<dbReference type="GO" id="GO:0043130">
    <property type="term" value="F:ubiquitin binding"/>
    <property type="evidence" value="ECO:0007669"/>
    <property type="project" value="UniProtKB-UniRule"/>
</dbReference>
<keyword evidence="4" id="KW-0967">Endosome</keyword>
<comment type="subunit">
    <text evidence="4">Component of the endosomal sorting complex required for transport II (ESCRT-II).</text>
</comment>
<keyword evidence="2 4" id="KW-0813">Transport</keyword>
<evidence type="ECO:0000256" key="1">
    <source>
        <dbReference type="ARBA" id="ARBA00009697"/>
    </source>
</evidence>
<dbReference type="PANTHER" id="PTHR13128">
    <property type="entry name" value="VACUOLAR PROTEIN-SORTING-ASSOCIATED PROTEIN 36"/>
    <property type="match status" value="1"/>
</dbReference>
<accession>A0A1G4IMF7</accession>
<dbReference type="SUPFAM" id="SSF50729">
    <property type="entry name" value="PH domain-like"/>
    <property type="match status" value="1"/>
</dbReference>
<sequence length="519" mass="58552">MHLSQWKYVETTSSGQPVLRDNEQDIYVEQVVGLYQGKAKMIGKQKGRIYLTTQRLIYMDDAKPKEESIALELDDITSVEYSSKFLKKSAKLILFLLKPNGSSLREDKERGFTVNWVCPICMMTNESSSDLNESLQEMPPCINCGIRADYEMLKDSISRNLSDSHGEAPNQDLGSIECPACTFLNNLYMSNCEICGCRLPTENKAVRTVGFKDSRIKVKLESSDGIYENSKSYVQLSFRKSDGTMLWQATQKVLEDRERKRNSPILNQGVTTVNGVSINEEITLTEDKLSKVGIAGLEKAQENQIIKNDILLNKALTDLNSLMNLASEIELLYDKDSSAKTATKSPFLVVDREKFLNKSLFIDEIAREVYDFIMSEFKEQKEREGVILITLVDVYALYNKSMRIGTGLVSPQELREACEKFEKLGLRDLTLKKLNNRVLCVSSGDSFDFIKGKILKIVSAVPGADLLQLTQKLNSSSSNAWTVGIIMEVLQNCVNEGNLLIDEQISGIHYYVNCDWKIN</sequence>
<dbReference type="SUPFAM" id="SSF46785">
    <property type="entry name" value="Winged helix' DNA-binding domain"/>
    <property type="match status" value="1"/>
</dbReference>
<dbReference type="PANTHER" id="PTHR13128:SF12">
    <property type="entry name" value="VACUOLAR PROTEIN-SORTING-ASSOCIATED PROTEIN 36"/>
    <property type="match status" value="1"/>
</dbReference>
<evidence type="ECO:0000256" key="2">
    <source>
        <dbReference type="ARBA" id="ARBA00022448"/>
    </source>
</evidence>
<dbReference type="Pfam" id="PF04157">
    <property type="entry name" value="EAP30"/>
    <property type="match status" value="1"/>
</dbReference>
<dbReference type="InterPro" id="IPR037855">
    <property type="entry name" value="Vps36"/>
</dbReference>
<dbReference type="InterPro" id="IPR031558">
    <property type="entry name" value="Vps36-NZF-N"/>
</dbReference>
<keyword evidence="4" id="KW-0963">Cytoplasm</keyword>
<evidence type="ECO:0000313" key="7">
    <source>
        <dbReference type="Proteomes" id="UP000191024"/>
    </source>
</evidence>
<dbReference type="InterPro" id="IPR036443">
    <property type="entry name" value="Znf_RanBP2_sf"/>
</dbReference>
<dbReference type="AlphaFoldDB" id="A0A1G4IMF7"/>
<evidence type="ECO:0000259" key="5">
    <source>
        <dbReference type="PROSITE" id="PS51495"/>
    </source>
</evidence>
<feature type="domain" description="GLUE N-terminal" evidence="5">
    <location>
        <begin position="9"/>
        <end position="266"/>
    </location>
</feature>
<dbReference type="GO" id="GO:0000814">
    <property type="term" value="C:ESCRT II complex"/>
    <property type="evidence" value="ECO:0007669"/>
    <property type="project" value="UniProtKB-UniRule"/>
</dbReference>
<dbReference type="GO" id="GO:0043328">
    <property type="term" value="P:protein transport to vacuole involved in ubiquitin-dependent protein catabolic process via the multivesicular body sorting pathway"/>
    <property type="evidence" value="ECO:0007669"/>
    <property type="project" value="UniProtKB-UniRule"/>
</dbReference>
<dbReference type="OrthoDB" id="271448at2759"/>
<dbReference type="GO" id="GO:0031902">
    <property type="term" value="C:late endosome membrane"/>
    <property type="evidence" value="ECO:0007669"/>
    <property type="project" value="UniProtKB-UniRule"/>
</dbReference>
<comment type="function">
    <text evidence="4">Component of the ESCRT-II complex (endosomal sorting complex required for transport II), which is required for multivesicular body (MVB) formation and sorting of endosomal cargo proteins into MVBs.</text>
</comment>
<protein>
    <recommendedName>
        <fullName evidence="4">Vacuolar protein-sorting-associated protein 36</fullName>
    </recommendedName>
    <alternativeName>
        <fullName evidence="4">ESCRT-II complex subunit VPS36</fullName>
    </alternativeName>
</protein>
<keyword evidence="3 4" id="KW-0653">Protein transport</keyword>
<proteinExistence type="inferred from homology"/>
<dbReference type="InterPro" id="IPR021648">
    <property type="entry name" value="GLUE_dom"/>
</dbReference>
<dbReference type="SUPFAM" id="SSF90209">
    <property type="entry name" value="Ran binding protein zinc finger-like"/>
    <property type="match status" value="1"/>
</dbReference>
<dbReference type="InterPro" id="IPR036390">
    <property type="entry name" value="WH_DNA-bd_sf"/>
</dbReference>
<organism evidence="6 7">
    <name type="scientific">Lachancea mirantina</name>
    <dbReference type="NCBI Taxonomy" id="1230905"/>
    <lineage>
        <taxon>Eukaryota</taxon>
        <taxon>Fungi</taxon>
        <taxon>Dikarya</taxon>
        <taxon>Ascomycota</taxon>
        <taxon>Saccharomycotina</taxon>
        <taxon>Saccharomycetes</taxon>
        <taxon>Saccharomycetales</taxon>
        <taxon>Saccharomycetaceae</taxon>
        <taxon>Lachancea</taxon>
    </lineage>
</organism>
<comment type="similarity">
    <text evidence="1 4">Belongs to the VPS36 family.</text>
</comment>
<dbReference type="Gene3D" id="2.30.29.30">
    <property type="entry name" value="Pleckstrin-homology domain (PH domain)/Phosphotyrosine-binding domain (PTB)"/>
    <property type="match status" value="1"/>
</dbReference>
<dbReference type="Pfam" id="PF16988">
    <property type="entry name" value="Vps36-NZF-N"/>
    <property type="match status" value="1"/>
</dbReference>
<comment type="subcellular location">
    <subcellularLocation>
        <location evidence="4">Cytoplasm</location>
    </subcellularLocation>
    <subcellularLocation>
        <location evidence="4">Endosome</location>
    </subcellularLocation>
</comment>
<dbReference type="Gene3D" id="1.10.10.10">
    <property type="entry name" value="Winged helix-like DNA-binding domain superfamily/Winged helix DNA-binding domain"/>
    <property type="match status" value="2"/>
</dbReference>
<gene>
    <name evidence="6" type="ORF">LAMI_0A01574G</name>
</gene>
<dbReference type="InterPro" id="IPR036388">
    <property type="entry name" value="WH-like_DNA-bd_sf"/>
</dbReference>
<evidence type="ECO:0000256" key="4">
    <source>
        <dbReference type="RuleBase" id="RU367095"/>
    </source>
</evidence>
<name>A0A1G4IMF7_9SACH</name>
<dbReference type="EMBL" id="LT598462">
    <property type="protein sequence ID" value="SCU77566.1"/>
    <property type="molecule type" value="Genomic_DNA"/>
</dbReference>
<keyword evidence="7" id="KW-1185">Reference proteome</keyword>
<evidence type="ECO:0000256" key="3">
    <source>
        <dbReference type="ARBA" id="ARBA00022927"/>
    </source>
</evidence>
<dbReference type="PROSITE" id="PS51495">
    <property type="entry name" value="GLUE"/>
    <property type="match status" value="1"/>
</dbReference>
<dbReference type="Gene3D" id="2.30.30.380">
    <property type="entry name" value="Zn-finger domain of Sec23/24"/>
    <property type="match status" value="2"/>
</dbReference>
<dbReference type="InterPro" id="IPR040608">
    <property type="entry name" value="Snf8/Vps36"/>
</dbReference>
<dbReference type="Pfam" id="PF11605">
    <property type="entry name" value="Vps36_ESCRT-II"/>
    <property type="match status" value="1"/>
</dbReference>
<reference evidence="6 7" key="1">
    <citation type="submission" date="2016-03" db="EMBL/GenBank/DDBJ databases">
        <authorList>
            <person name="Devillers H."/>
        </authorList>
    </citation>
    <scope>NUCLEOTIDE SEQUENCE [LARGE SCALE GENOMIC DNA]</scope>
    <source>
        <strain evidence="6">CBS 11717</strain>
    </source>
</reference>
<dbReference type="STRING" id="1230905.A0A1G4IMF7"/>
<dbReference type="GO" id="GO:0032266">
    <property type="term" value="F:phosphatidylinositol-3-phosphate binding"/>
    <property type="evidence" value="ECO:0007669"/>
    <property type="project" value="UniProtKB-UniRule"/>
</dbReference>
<dbReference type="CDD" id="cd13227">
    <property type="entry name" value="PH-GRAM-like_Vps36"/>
    <property type="match status" value="1"/>
</dbReference>